<proteinExistence type="predicted"/>
<evidence type="ECO:0000256" key="1">
    <source>
        <dbReference type="SAM" id="SignalP"/>
    </source>
</evidence>
<dbReference type="PATRIC" id="fig|1123269.5.peg.5025"/>
<feature type="signal peptide" evidence="1">
    <location>
        <begin position="1"/>
        <end position="19"/>
    </location>
</feature>
<name>W0AFP3_9SPHN</name>
<dbReference type="PANTHER" id="PTHR33361:SF16">
    <property type="entry name" value="DUF885 DOMAIN-CONTAINING PROTEIN"/>
    <property type="match status" value="1"/>
</dbReference>
<protein>
    <recommendedName>
        <fullName evidence="4">Tat pathway signal protein</fullName>
    </recommendedName>
</protein>
<dbReference type="InterPro" id="IPR010281">
    <property type="entry name" value="DUF885"/>
</dbReference>
<dbReference type="PANTHER" id="PTHR33361">
    <property type="entry name" value="GLR0591 PROTEIN"/>
    <property type="match status" value="1"/>
</dbReference>
<dbReference type="HOGENOM" id="CLU_018914_0_0_5"/>
<gene>
    <name evidence="2" type="ORF">NX02_25620</name>
</gene>
<evidence type="ECO:0008006" key="4">
    <source>
        <dbReference type="Google" id="ProtNLM"/>
    </source>
</evidence>
<dbReference type="KEGG" id="ssan:NX02_25620"/>
<dbReference type="STRING" id="1123269.NX02_25620"/>
<accession>W0AFP3</accession>
<sequence>MPAAAPLFLALATCLAATGAHGPAAVAAVRPDPGAELSALFDRSDADYLRRNPIAALYRGVSRRADRLGDSTSDAYFAGEAAAVRHDLTALATIDRGALSPADRIAYDSFKWQAETTLRGYAPALLRLQALRPIDHFTGIQTWYPDIASGASPAPFETMADYRDNLARNRDFGRQIDRTIRRLREGMAAGIVQPRLIVDKVLGQLDTQLAQPVEQSPFYAPAVRLPAAFKPADALLVRRQLAASIRNDVYPAYRRLAAFLRTTYRPAARTQVGLLAMPDGAQLYSWLIEANTTLPMTADEIHTLGLTEVARIRRQMDAIRRQVKFKGDLAAFFDHLRTSPRFQPRSADWIRTRYEEIGRKVDAKVREQFSTIPRTRLTIQPVPAYREQSDAGGSYAQGSIDGSRPGTFYYNAYDLPSRFTWGMETLYLHEAIPGHHFQISIAQENPRLPNFQRFGGNTAYVEGWALYAETLWPELGMETDPYQRFGGLNDEMLRAMRLVVDTGIHAKGWTRDQAITYMLANSGMGRTDATIEVDRYIAIPGQALAYKIGQMTILRLKAKAKAALGARFDVRAFHAQILGSGALPMQVLERKIDDWIATERGGAPASR</sequence>
<dbReference type="OrthoDB" id="9763405at2"/>
<feature type="chain" id="PRO_5004785555" description="Tat pathway signal protein" evidence="1">
    <location>
        <begin position="20"/>
        <end position="607"/>
    </location>
</feature>
<evidence type="ECO:0000313" key="3">
    <source>
        <dbReference type="Proteomes" id="UP000018851"/>
    </source>
</evidence>
<organism evidence="2 3">
    <name type="scientific">Sphingomonas sanxanigenens DSM 19645 = NX02</name>
    <dbReference type="NCBI Taxonomy" id="1123269"/>
    <lineage>
        <taxon>Bacteria</taxon>
        <taxon>Pseudomonadati</taxon>
        <taxon>Pseudomonadota</taxon>
        <taxon>Alphaproteobacteria</taxon>
        <taxon>Sphingomonadales</taxon>
        <taxon>Sphingomonadaceae</taxon>
        <taxon>Sphingomonas</taxon>
    </lineage>
</organism>
<reference evidence="2 3" key="1">
    <citation type="submission" date="2013-07" db="EMBL/GenBank/DDBJ databases">
        <title>Completed genome of Sphingomonas sanxanigenens NX02.</title>
        <authorList>
            <person name="Ma T."/>
            <person name="Huang H."/>
            <person name="Wu M."/>
            <person name="Li X."/>
            <person name="Li G."/>
        </authorList>
    </citation>
    <scope>NUCLEOTIDE SEQUENCE [LARGE SCALE GENOMIC DNA]</scope>
    <source>
        <strain evidence="2 3">NX02</strain>
    </source>
</reference>
<dbReference type="Pfam" id="PF05960">
    <property type="entry name" value="DUF885"/>
    <property type="match status" value="1"/>
</dbReference>
<keyword evidence="1" id="KW-0732">Signal</keyword>
<dbReference type="eggNOG" id="COG4805">
    <property type="taxonomic scope" value="Bacteria"/>
</dbReference>
<dbReference type="Proteomes" id="UP000018851">
    <property type="component" value="Chromosome"/>
</dbReference>
<evidence type="ECO:0000313" key="2">
    <source>
        <dbReference type="EMBL" id="AHE56729.1"/>
    </source>
</evidence>
<dbReference type="EMBL" id="CP006644">
    <property type="protein sequence ID" value="AHE56729.1"/>
    <property type="molecule type" value="Genomic_DNA"/>
</dbReference>
<keyword evidence="3" id="KW-1185">Reference proteome</keyword>
<dbReference type="AlphaFoldDB" id="W0AFP3"/>